<name>A0A9N8JAY2_9PEZI</name>
<accession>A0A9N8JAY2</accession>
<feature type="region of interest" description="Disordered" evidence="1">
    <location>
        <begin position="110"/>
        <end position="159"/>
    </location>
</feature>
<gene>
    <name evidence="2" type="ORF">AWRI4619_LOCUS3065</name>
</gene>
<keyword evidence="3" id="KW-1185">Reference proteome</keyword>
<feature type="region of interest" description="Disordered" evidence="1">
    <location>
        <begin position="63"/>
        <end position="89"/>
    </location>
</feature>
<dbReference type="EMBL" id="CAIJEN010000003">
    <property type="protein sequence ID" value="CAD0084498.1"/>
    <property type="molecule type" value="Genomic_DNA"/>
</dbReference>
<dbReference type="AlphaFoldDB" id="A0A9N8JAY2"/>
<evidence type="ECO:0000313" key="3">
    <source>
        <dbReference type="Proteomes" id="UP000716446"/>
    </source>
</evidence>
<evidence type="ECO:0000313" key="2">
    <source>
        <dbReference type="EMBL" id="CAD0084498.1"/>
    </source>
</evidence>
<feature type="non-terminal residue" evidence="2">
    <location>
        <position position="159"/>
    </location>
</feature>
<reference evidence="2" key="1">
    <citation type="submission" date="2020-06" db="EMBL/GenBank/DDBJ databases">
        <authorList>
            <person name="Onetto C."/>
        </authorList>
    </citation>
    <scope>NUCLEOTIDE SEQUENCE</scope>
</reference>
<comment type="caution">
    <text evidence="2">The sequence shown here is derived from an EMBL/GenBank/DDBJ whole genome shotgun (WGS) entry which is preliminary data.</text>
</comment>
<proteinExistence type="predicted"/>
<protein>
    <submittedName>
        <fullName evidence="2">Uncharacterized protein</fullName>
    </submittedName>
</protein>
<feature type="compositionally biased region" description="Basic and acidic residues" evidence="1">
    <location>
        <begin position="76"/>
        <end position="89"/>
    </location>
</feature>
<evidence type="ECO:0000256" key="1">
    <source>
        <dbReference type="SAM" id="MobiDB-lite"/>
    </source>
</evidence>
<organism evidence="2 3">
    <name type="scientific">Aureobasidium vineae</name>
    <dbReference type="NCBI Taxonomy" id="2773715"/>
    <lineage>
        <taxon>Eukaryota</taxon>
        <taxon>Fungi</taxon>
        <taxon>Dikarya</taxon>
        <taxon>Ascomycota</taxon>
        <taxon>Pezizomycotina</taxon>
        <taxon>Dothideomycetes</taxon>
        <taxon>Dothideomycetidae</taxon>
        <taxon>Dothideales</taxon>
        <taxon>Saccotheciaceae</taxon>
        <taxon>Aureobasidium</taxon>
    </lineage>
</organism>
<sequence length="159" mass="17778">SGPYPVSNKVAAKHNTVLRCVGDDLGSLFSERCLLGVRVCEIRLPGISCWRLVECASSRLAVQAEPHDGQTSTKVQAKERQDEDKKAKPDVALQLNCQFVWAGEAPRNKREGEAWEEWQKPLPEKTDVRNFDNAKVERAKAAARDTHQERAQHSGDSDQ</sequence>
<dbReference type="Proteomes" id="UP000716446">
    <property type="component" value="Unassembled WGS sequence"/>
</dbReference>